<dbReference type="CDD" id="cd02440">
    <property type="entry name" value="AdoMet_MTases"/>
    <property type="match status" value="1"/>
</dbReference>
<dbReference type="SUPFAM" id="SSF53335">
    <property type="entry name" value="S-adenosyl-L-methionine-dependent methyltransferases"/>
    <property type="match status" value="1"/>
</dbReference>
<evidence type="ECO:0000313" key="3">
    <source>
        <dbReference type="Proteomes" id="UP000248039"/>
    </source>
</evidence>
<reference evidence="2 3" key="1">
    <citation type="submission" date="2018-03" db="EMBL/GenBank/DDBJ databases">
        <title>Bioinformatic expansion and discovery of thiopeptide antibiotics.</title>
        <authorList>
            <person name="Schwalen C.J."/>
            <person name="Hudson G.A."/>
            <person name="Mitchell D.A."/>
        </authorList>
    </citation>
    <scope>NUCLEOTIDE SEQUENCE [LARGE SCALE GENOMIC DNA]</scope>
    <source>
        <strain evidence="2 3">ATCC 21389</strain>
    </source>
</reference>
<dbReference type="GO" id="GO:0032259">
    <property type="term" value="P:methylation"/>
    <property type="evidence" value="ECO:0007669"/>
    <property type="project" value="UniProtKB-KW"/>
</dbReference>
<name>A0A2V4MXV1_9ACTN</name>
<feature type="region of interest" description="Disordered" evidence="1">
    <location>
        <begin position="1"/>
        <end position="28"/>
    </location>
</feature>
<dbReference type="PANTHER" id="PTHR43591:SF24">
    <property type="entry name" value="2-METHOXY-6-POLYPRENYL-1,4-BENZOQUINOL METHYLASE, MITOCHONDRIAL"/>
    <property type="match status" value="1"/>
</dbReference>
<keyword evidence="2" id="KW-0808">Transferase</keyword>
<dbReference type="Gene3D" id="3.40.50.150">
    <property type="entry name" value="Vaccinia Virus protein VP39"/>
    <property type="match status" value="1"/>
</dbReference>
<keyword evidence="3" id="KW-1185">Reference proteome</keyword>
<comment type="caution">
    <text evidence="2">The sequence shown here is derived from an EMBL/GenBank/DDBJ whole genome shotgun (WGS) entry which is preliminary data.</text>
</comment>
<dbReference type="GO" id="GO:0008168">
    <property type="term" value="F:methyltransferase activity"/>
    <property type="evidence" value="ECO:0007669"/>
    <property type="project" value="UniProtKB-KW"/>
</dbReference>
<protein>
    <submittedName>
        <fullName evidence="2">SAM-dependent methyltransferase</fullName>
    </submittedName>
</protein>
<gene>
    <name evidence="2" type="ORF">C7C46_30260</name>
</gene>
<dbReference type="AlphaFoldDB" id="A0A2V4MXV1"/>
<sequence>MILQTRRTDSCLLEGPRSVPEPQPPASTPYAFDRTWSHEHERLTALEQVYDPATTERLAALGVAAGWACLELGCGAGSVARWLAERVGPTGQVLATDLDPRFAAGRGPAQLTVRRHDLLVDPLPAGAFDLVHARALLEHLPGRDEALRRMLAATRPGGWVVVEDFDVAGPMGEAVARYWPEGHQLPAERLYRALAAAFAAAGADPGYGRRLPDALTEAGLTEVGAQVHGPLLTGGSAFLPLTLDQLRAPLLATGLLTEQQLTELIEALTHPEARYLPNLMVTAWGRRPY</sequence>
<accession>A0A2V4MXV1</accession>
<evidence type="ECO:0000313" key="2">
    <source>
        <dbReference type="EMBL" id="PYC67424.1"/>
    </source>
</evidence>
<dbReference type="InterPro" id="IPR029063">
    <property type="entry name" value="SAM-dependent_MTases_sf"/>
</dbReference>
<dbReference type="EMBL" id="PYBW01000151">
    <property type="protein sequence ID" value="PYC67424.1"/>
    <property type="molecule type" value="Genomic_DNA"/>
</dbReference>
<dbReference type="Proteomes" id="UP000248039">
    <property type="component" value="Unassembled WGS sequence"/>
</dbReference>
<dbReference type="PANTHER" id="PTHR43591">
    <property type="entry name" value="METHYLTRANSFERASE"/>
    <property type="match status" value="1"/>
</dbReference>
<dbReference type="Pfam" id="PF13489">
    <property type="entry name" value="Methyltransf_23"/>
    <property type="match status" value="1"/>
</dbReference>
<evidence type="ECO:0000256" key="1">
    <source>
        <dbReference type="SAM" id="MobiDB-lite"/>
    </source>
</evidence>
<organism evidence="2 3">
    <name type="scientific">Streptomyces tateyamensis</name>
    <dbReference type="NCBI Taxonomy" id="565073"/>
    <lineage>
        <taxon>Bacteria</taxon>
        <taxon>Bacillati</taxon>
        <taxon>Actinomycetota</taxon>
        <taxon>Actinomycetes</taxon>
        <taxon>Kitasatosporales</taxon>
        <taxon>Streptomycetaceae</taxon>
        <taxon>Streptomyces</taxon>
    </lineage>
</organism>
<keyword evidence="2" id="KW-0489">Methyltransferase</keyword>
<proteinExistence type="predicted"/>